<evidence type="ECO:0000256" key="4">
    <source>
        <dbReference type="ARBA" id="ARBA00022519"/>
    </source>
</evidence>
<accession>A0A4V2W316</accession>
<dbReference type="SMART" id="SM00387">
    <property type="entry name" value="HATPase_c"/>
    <property type="match status" value="1"/>
</dbReference>
<feature type="domain" description="HAMP" evidence="16">
    <location>
        <begin position="190"/>
        <end position="243"/>
    </location>
</feature>
<gene>
    <name evidence="17" type="ORF">EDC63_101229</name>
</gene>
<dbReference type="Pfam" id="PF00512">
    <property type="entry name" value="HisKA"/>
    <property type="match status" value="1"/>
</dbReference>
<dbReference type="FunFam" id="3.30.565.10:FF:000006">
    <property type="entry name" value="Sensor histidine kinase WalK"/>
    <property type="match status" value="1"/>
</dbReference>
<dbReference type="FunFam" id="1.10.287.130:FF:000001">
    <property type="entry name" value="Two-component sensor histidine kinase"/>
    <property type="match status" value="1"/>
</dbReference>
<keyword evidence="7 14" id="KW-0812">Transmembrane</keyword>
<dbReference type="OrthoDB" id="9786919at2"/>
<evidence type="ECO:0000256" key="12">
    <source>
        <dbReference type="ARBA" id="ARBA00023012"/>
    </source>
</evidence>
<evidence type="ECO:0000256" key="11">
    <source>
        <dbReference type="ARBA" id="ARBA00022989"/>
    </source>
</evidence>
<dbReference type="InterPro" id="IPR005467">
    <property type="entry name" value="His_kinase_dom"/>
</dbReference>
<evidence type="ECO:0000259" key="15">
    <source>
        <dbReference type="PROSITE" id="PS50109"/>
    </source>
</evidence>
<dbReference type="EC" id="2.7.13.3" evidence="14"/>
<dbReference type="SUPFAM" id="SSF47384">
    <property type="entry name" value="Homodimeric domain of signal transducing histidine kinase"/>
    <property type="match status" value="1"/>
</dbReference>
<dbReference type="PANTHER" id="PTHR45436">
    <property type="entry name" value="SENSOR HISTIDINE KINASE YKOH"/>
    <property type="match status" value="1"/>
</dbReference>
<evidence type="ECO:0000256" key="5">
    <source>
        <dbReference type="ARBA" id="ARBA00022553"/>
    </source>
</evidence>
<organism evidence="17 18">
    <name type="scientific">Sulfurirhabdus autotrophica</name>
    <dbReference type="NCBI Taxonomy" id="1706046"/>
    <lineage>
        <taxon>Bacteria</taxon>
        <taxon>Pseudomonadati</taxon>
        <taxon>Pseudomonadota</taxon>
        <taxon>Betaproteobacteria</taxon>
        <taxon>Nitrosomonadales</taxon>
        <taxon>Sulfuricellaceae</taxon>
        <taxon>Sulfurirhabdus</taxon>
    </lineage>
</organism>
<dbReference type="GO" id="GO:0005524">
    <property type="term" value="F:ATP binding"/>
    <property type="evidence" value="ECO:0007669"/>
    <property type="project" value="UniProtKB-KW"/>
</dbReference>
<dbReference type="Gene3D" id="6.10.340.10">
    <property type="match status" value="1"/>
</dbReference>
<keyword evidence="12 14" id="KW-0902">Two-component regulatory system</keyword>
<dbReference type="InterPro" id="IPR050428">
    <property type="entry name" value="TCS_sensor_his_kinase"/>
</dbReference>
<dbReference type="RefSeq" id="WP_124947775.1">
    <property type="nucleotide sequence ID" value="NZ_BHVT01000073.1"/>
</dbReference>
<evidence type="ECO:0000256" key="6">
    <source>
        <dbReference type="ARBA" id="ARBA00022679"/>
    </source>
</evidence>
<evidence type="ECO:0000313" key="17">
    <source>
        <dbReference type="EMBL" id="TCV90259.1"/>
    </source>
</evidence>
<reference evidence="17 18" key="1">
    <citation type="submission" date="2019-03" db="EMBL/GenBank/DDBJ databases">
        <title>Genomic Encyclopedia of Type Strains, Phase IV (KMG-IV): sequencing the most valuable type-strain genomes for metagenomic binning, comparative biology and taxonomic classification.</title>
        <authorList>
            <person name="Goeker M."/>
        </authorList>
    </citation>
    <scope>NUCLEOTIDE SEQUENCE [LARGE SCALE GENOMIC DNA]</scope>
    <source>
        <strain evidence="17 18">DSM 100309</strain>
    </source>
</reference>
<evidence type="ECO:0000256" key="13">
    <source>
        <dbReference type="ARBA" id="ARBA00023136"/>
    </source>
</evidence>
<dbReference type="PROSITE" id="PS50109">
    <property type="entry name" value="HIS_KIN"/>
    <property type="match status" value="1"/>
</dbReference>
<dbReference type="InterPro" id="IPR003660">
    <property type="entry name" value="HAMP_dom"/>
</dbReference>
<dbReference type="SUPFAM" id="SSF55874">
    <property type="entry name" value="ATPase domain of HSP90 chaperone/DNA topoisomerase II/histidine kinase"/>
    <property type="match status" value="1"/>
</dbReference>
<dbReference type="Pfam" id="PF21085">
    <property type="entry name" value="CusS"/>
    <property type="match status" value="1"/>
</dbReference>
<dbReference type="PANTHER" id="PTHR45436:SF15">
    <property type="entry name" value="SENSOR HISTIDINE KINASE CUSS"/>
    <property type="match status" value="1"/>
</dbReference>
<evidence type="ECO:0000256" key="9">
    <source>
        <dbReference type="ARBA" id="ARBA00022777"/>
    </source>
</evidence>
<dbReference type="SMART" id="SM00304">
    <property type="entry name" value="HAMP"/>
    <property type="match status" value="1"/>
</dbReference>
<dbReference type="SMART" id="SM00388">
    <property type="entry name" value="HisKA"/>
    <property type="match status" value="1"/>
</dbReference>
<evidence type="ECO:0000256" key="10">
    <source>
        <dbReference type="ARBA" id="ARBA00022840"/>
    </source>
</evidence>
<proteinExistence type="predicted"/>
<keyword evidence="3 14" id="KW-1003">Cell membrane</keyword>
<comment type="caution">
    <text evidence="17">The sequence shown here is derived from an EMBL/GenBank/DDBJ whole genome shotgun (WGS) entry which is preliminary data.</text>
</comment>
<protein>
    <recommendedName>
        <fullName evidence="14">Sensor protein</fullName>
        <ecNumber evidence="14">2.7.13.3</ecNumber>
    </recommendedName>
</protein>
<dbReference type="InterPro" id="IPR036890">
    <property type="entry name" value="HATPase_C_sf"/>
</dbReference>
<evidence type="ECO:0000256" key="14">
    <source>
        <dbReference type="RuleBase" id="RU364088"/>
    </source>
</evidence>
<dbReference type="EMBL" id="SMCO01000001">
    <property type="protein sequence ID" value="TCV90259.1"/>
    <property type="molecule type" value="Genomic_DNA"/>
</dbReference>
<evidence type="ECO:0000256" key="3">
    <source>
        <dbReference type="ARBA" id="ARBA00022475"/>
    </source>
</evidence>
<keyword evidence="8 14" id="KW-0547">Nucleotide-binding</keyword>
<dbReference type="PRINTS" id="PR00344">
    <property type="entry name" value="BCTRLSENSOR"/>
</dbReference>
<name>A0A4V2W316_9PROT</name>
<keyword evidence="5" id="KW-0597">Phosphoprotein</keyword>
<dbReference type="InterPro" id="IPR006290">
    <property type="entry name" value="CztS_silS_copS"/>
</dbReference>
<keyword evidence="11 14" id="KW-1133">Transmembrane helix</keyword>
<evidence type="ECO:0000256" key="7">
    <source>
        <dbReference type="ARBA" id="ARBA00022692"/>
    </source>
</evidence>
<evidence type="ECO:0000256" key="1">
    <source>
        <dbReference type="ARBA" id="ARBA00000085"/>
    </source>
</evidence>
<evidence type="ECO:0000259" key="16">
    <source>
        <dbReference type="PROSITE" id="PS50885"/>
    </source>
</evidence>
<comment type="catalytic activity">
    <reaction evidence="1 14">
        <text>ATP + protein L-histidine = ADP + protein N-phospho-L-histidine.</text>
        <dbReference type="EC" id="2.7.13.3"/>
    </reaction>
</comment>
<feature type="domain" description="Histidine kinase" evidence="15">
    <location>
        <begin position="251"/>
        <end position="465"/>
    </location>
</feature>
<dbReference type="Gene3D" id="3.30.565.10">
    <property type="entry name" value="Histidine kinase-like ATPase, C-terminal domain"/>
    <property type="match status" value="1"/>
</dbReference>
<keyword evidence="9 14" id="KW-0418">Kinase</keyword>
<keyword evidence="10 14" id="KW-0067">ATP-binding</keyword>
<keyword evidence="13 14" id="KW-0472">Membrane</keyword>
<dbReference type="CDD" id="cd00082">
    <property type="entry name" value="HisKA"/>
    <property type="match status" value="1"/>
</dbReference>
<comment type="function">
    <text evidence="14">Member of a two-component regulatory system.</text>
</comment>
<sequence length="467" mass="51712">MIPRISITARLTFFFAVTSAIIMISVGIVLDWAMEKHFKQLDVVEINGKLELIRHAINEKLPPESNNSLSLRLSDALIGHHALSVKVLKPGGIELLNLGEADFPDTLMQDPVETNAVNRDMLRTWHEGDNTFHGVAVALSSGQPGLPFIVALGTSTEQHQAFINLFQQTLMIAVALGILLSSILAWLVSHKGLEPLRKIARIAEGISAEKLHNRLPVEVVPIELTNLATALNQMLSRLEESFHRLSDFSSDIAHEIRTPVSNLMTVTNVALTKARSAEEYREILYSNLEEYQRLSRMIDDMLFLAKADNGLLIPHNEAVDLASEIQGLFTFYEALAEEKHLALTSEGQGVIQGDRLMLQRALSNLLSNAIRHTPSGGKIRIDLLSEVPGVAVVNIENTGNPIPFKYLPRIFDRFYRVDPSRQRSSDGAGLGLAITKSIIEAHDGHITATSDDDKTLFTIQLPLKRKK</sequence>
<dbReference type="AlphaFoldDB" id="A0A4V2W316"/>
<evidence type="ECO:0000256" key="2">
    <source>
        <dbReference type="ARBA" id="ARBA00004429"/>
    </source>
</evidence>
<dbReference type="PROSITE" id="PS50885">
    <property type="entry name" value="HAMP"/>
    <property type="match status" value="1"/>
</dbReference>
<feature type="transmembrane region" description="Helical" evidence="14">
    <location>
        <begin position="170"/>
        <end position="188"/>
    </location>
</feature>
<feature type="transmembrane region" description="Helical" evidence="14">
    <location>
        <begin position="12"/>
        <end position="34"/>
    </location>
</feature>
<dbReference type="GO" id="GO:0005886">
    <property type="term" value="C:plasma membrane"/>
    <property type="evidence" value="ECO:0007669"/>
    <property type="project" value="UniProtKB-SubCell"/>
</dbReference>
<evidence type="ECO:0000256" key="8">
    <source>
        <dbReference type="ARBA" id="ARBA00022741"/>
    </source>
</evidence>
<dbReference type="InterPro" id="IPR036097">
    <property type="entry name" value="HisK_dim/P_sf"/>
</dbReference>
<comment type="subcellular location">
    <subcellularLocation>
        <location evidence="2">Cell inner membrane</location>
        <topology evidence="2">Multi-pass membrane protein</topology>
    </subcellularLocation>
</comment>
<dbReference type="GO" id="GO:0000155">
    <property type="term" value="F:phosphorelay sensor kinase activity"/>
    <property type="evidence" value="ECO:0007669"/>
    <property type="project" value="InterPro"/>
</dbReference>
<dbReference type="InterPro" id="IPR003661">
    <property type="entry name" value="HisK_dim/P_dom"/>
</dbReference>
<evidence type="ECO:0000313" key="18">
    <source>
        <dbReference type="Proteomes" id="UP000295367"/>
    </source>
</evidence>
<dbReference type="NCBIfam" id="TIGR01386">
    <property type="entry name" value="cztS_silS_copS"/>
    <property type="match status" value="1"/>
</dbReference>
<dbReference type="Gene3D" id="1.10.287.130">
    <property type="match status" value="1"/>
</dbReference>
<dbReference type="CDD" id="cd06225">
    <property type="entry name" value="HAMP"/>
    <property type="match status" value="1"/>
</dbReference>
<dbReference type="InterPro" id="IPR003594">
    <property type="entry name" value="HATPase_dom"/>
</dbReference>
<keyword evidence="4 14" id="KW-0997">Cell inner membrane</keyword>
<keyword evidence="6 14" id="KW-0808">Transferase</keyword>
<dbReference type="Pfam" id="PF00672">
    <property type="entry name" value="HAMP"/>
    <property type="match status" value="1"/>
</dbReference>
<dbReference type="InterPro" id="IPR048590">
    <property type="entry name" value="CusS-like_sensor"/>
</dbReference>
<dbReference type="InterPro" id="IPR004358">
    <property type="entry name" value="Sig_transdc_His_kin-like_C"/>
</dbReference>
<dbReference type="Proteomes" id="UP000295367">
    <property type="component" value="Unassembled WGS sequence"/>
</dbReference>
<dbReference type="Pfam" id="PF02518">
    <property type="entry name" value="HATPase_c"/>
    <property type="match status" value="1"/>
</dbReference>
<keyword evidence="18" id="KW-1185">Reference proteome</keyword>